<dbReference type="CDD" id="cd00754">
    <property type="entry name" value="Ubl_MoaD"/>
    <property type="match status" value="1"/>
</dbReference>
<accession>A0A964BSR1</accession>
<dbReference type="PANTHER" id="PTHR33359:SF1">
    <property type="entry name" value="MOLYBDOPTERIN SYNTHASE SULFUR CARRIER SUBUNIT"/>
    <property type="match status" value="1"/>
</dbReference>
<dbReference type="SUPFAM" id="SSF54285">
    <property type="entry name" value="MoaD/ThiS"/>
    <property type="match status" value="1"/>
</dbReference>
<dbReference type="InterPro" id="IPR012675">
    <property type="entry name" value="Beta-grasp_dom_sf"/>
</dbReference>
<dbReference type="RefSeq" id="WP_229640574.1">
    <property type="nucleotide sequence ID" value="NZ_JADWDC010000023.1"/>
</dbReference>
<dbReference type="InterPro" id="IPR044672">
    <property type="entry name" value="MOCS2A"/>
</dbReference>
<dbReference type="InterPro" id="IPR016155">
    <property type="entry name" value="Mopterin_synth/thiamin_S_b"/>
</dbReference>
<dbReference type="AlphaFoldDB" id="A0A964BSR1"/>
<reference evidence="4" key="1">
    <citation type="journal article" date="2021" name="Antonie Van Leeuwenhoek">
        <title>Draft genome and description of Waterburya agarophytonicola gen. nov. sp. nov. (Pleurocapsales, Cyanobacteria): a seaweed symbiont.</title>
        <authorList>
            <person name="Bonthond G."/>
            <person name="Shalygin S."/>
            <person name="Bayer T."/>
            <person name="Weinberger F."/>
        </authorList>
    </citation>
    <scope>NUCLEOTIDE SEQUENCE</scope>
    <source>
        <strain evidence="4">KI4</strain>
    </source>
</reference>
<comment type="similarity">
    <text evidence="2">Belongs to the MoaD family.</text>
</comment>
<dbReference type="EMBL" id="JADWDC010000023">
    <property type="protein sequence ID" value="MCC0177511.1"/>
    <property type="molecule type" value="Genomic_DNA"/>
</dbReference>
<evidence type="ECO:0000313" key="4">
    <source>
        <dbReference type="EMBL" id="MCC0177511.1"/>
    </source>
</evidence>
<keyword evidence="5" id="KW-1185">Reference proteome</keyword>
<evidence type="ECO:0000256" key="3">
    <source>
        <dbReference type="ARBA" id="ARBA00024247"/>
    </source>
</evidence>
<sequence length="86" mass="9552">MIESKITIKVKLFAIYQEVLETSELDLVVPSETTVGDVLLSLIEQKPQLAKWQKVTRYGVNLQFVKPNTLLNDGDELVLIPPVSGG</sequence>
<protein>
    <recommendedName>
        <fullName evidence="3">Molybdopterin synthase sulfur carrier subunit</fullName>
    </recommendedName>
</protein>
<keyword evidence="1" id="KW-0547">Nucleotide-binding</keyword>
<evidence type="ECO:0000256" key="1">
    <source>
        <dbReference type="ARBA" id="ARBA00022741"/>
    </source>
</evidence>
<proteinExistence type="inferred from homology"/>
<comment type="caution">
    <text evidence="4">The sequence shown here is derived from an EMBL/GenBank/DDBJ whole genome shotgun (WGS) entry which is preliminary data.</text>
</comment>
<name>A0A964BSR1_9CYAN</name>
<gene>
    <name evidence="4" type="ORF">I4641_11030</name>
</gene>
<dbReference type="Pfam" id="PF02597">
    <property type="entry name" value="ThiS"/>
    <property type="match status" value="1"/>
</dbReference>
<dbReference type="GO" id="GO:0006777">
    <property type="term" value="P:Mo-molybdopterin cofactor biosynthetic process"/>
    <property type="evidence" value="ECO:0007669"/>
    <property type="project" value="InterPro"/>
</dbReference>
<dbReference type="Proteomes" id="UP000729733">
    <property type="component" value="Unassembled WGS sequence"/>
</dbReference>
<dbReference type="Gene3D" id="3.10.20.30">
    <property type="match status" value="1"/>
</dbReference>
<dbReference type="GO" id="GO:1990133">
    <property type="term" value="C:molybdopterin adenylyltransferase complex"/>
    <property type="evidence" value="ECO:0007669"/>
    <property type="project" value="TreeGrafter"/>
</dbReference>
<dbReference type="InterPro" id="IPR003749">
    <property type="entry name" value="ThiS/MoaD-like"/>
</dbReference>
<evidence type="ECO:0000256" key="2">
    <source>
        <dbReference type="ARBA" id="ARBA00024200"/>
    </source>
</evidence>
<dbReference type="PANTHER" id="PTHR33359">
    <property type="entry name" value="MOLYBDOPTERIN SYNTHASE SULFUR CARRIER SUBUNIT"/>
    <property type="match status" value="1"/>
</dbReference>
<evidence type="ECO:0000313" key="5">
    <source>
        <dbReference type="Proteomes" id="UP000729733"/>
    </source>
</evidence>
<organism evidence="4 5">
    <name type="scientific">Waterburya agarophytonicola KI4</name>
    <dbReference type="NCBI Taxonomy" id="2874699"/>
    <lineage>
        <taxon>Bacteria</taxon>
        <taxon>Bacillati</taxon>
        <taxon>Cyanobacteriota</taxon>
        <taxon>Cyanophyceae</taxon>
        <taxon>Pleurocapsales</taxon>
        <taxon>Hyellaceae</taxon>
        <taxon>Waterburya</taxon>
        <taxon>Waterburya agarophytonicola</taxon>
    </lineage>
</organism>
<dbReference type="GO" id="GO:0000166">
    <property type="term" value="F:nucleotide binding"/>
    <property type="evidence" value="ECO:0007669"/>
    <property type="project" value="UniProtKB-KW"/>
</dbReference>